<dbReference type="GO" id="GO:0003677">
    <property type="term" value="F:DNA binding"/>
    <property type="evidence" value="ECO:0007669"/>
    <property type="project" value="InterPro"/>
</dbReference>
<protein>
    <submittedName>
        <fullName evidence="1">FirrV-1-A38</fullName>
    </submittedName>
</protein>
<reference evidence="1" key="1">
    <citation type="journal article" date="2003" name="J. Mol. Evol.">
        <title>Comparisons of two large phaeoviral genomes and evolutionary implications.</title>
        <authorList>
            <person name="Delaroque N."/>
            <person name="Boland W."/>
            <person name="Muller D.G."/>
            <person name="Knippers R."/>
        </authorList>
    </citation>
    <scope>NUCLEOTIDE SEQUENCE</scope>
    <source>
        <strain evidence="1">FirrV-1</strain>
    </source>
</reference>
<organism evidence="1">
    <name type="scientific">Feldmannia irregularis virus a</name>
    <dbReference type="NCBI Taxonomy" id="231992"/>
    <lineage>
        <taxon>Viruses</taxon>
        <taxon>Varidnaviria</taxon>
        <taxon>Bamfordvirae</taxon>
        <taxon>Nucleocytoviricota</taxon>
        <taxon>Megaviricetes</taxon>
        <taxon>Algavirales</taxon>
        <taxon>Phycodnaviridae</taxon>
        <taxon>Phaeovirus</taxon>
        <taxon>Phaeovirus irregularis</taxon>
    </lineage>
</organism>
<reference evidence="1" key="2">
    <citation type="submission" date="2003-01" db="EMBL/GenBank/DDBJ databases">
        <title>Partial Nucleotide Sequence of the Feldmannia irregularis Virus FirrV-1 Genome: On the Evolution of Large Phaeoviral Genomes.</title>
        <authorList>
            <person name="Delaroque N."/>
            <person name="Knippers R."/>
            <person name="Mueller D.G."/>
            <person name="Boland W."/>
        </authorList>
    </citation>
    <scope>NUCLEOTIDE SEQUENCE</scope>
    <source>
        <strain evidence="1">FirrV-1</strain>
    </source>
</reference>
<dbReference type="InterPro" id="IPR043928">
    <property type="entry name" value="DNVP"/>
</dbReference>
<sequence>MNNMKKVGSRASVFRGYAEKTAGGLTKKDLKLNKNGLIVSKKNSSRAKRTESPYMKAWREAVKVTYEDPRFDTGEFHVIKKGTPFYRAVKKEYAYILEESGLPQ</sequence>
<accession>Q6XM49</accession>
<dbReference type="GeneID" id="41332310"/>
<dbReference type="RefSeq" id="YP_009665714.1">
    <property type="nucleotide sequence ID" value="NC_043254.1"/>
</dbReference>
<dbReference type="EMBL" id="AY225133">
    <property type="protein sequence ID" value="AAR26862.1"/>
    <property type="molecule type" value="Genomic_DNA"/>
</dbReference>
<dbReference type="GO" id="GO:0051276">
    <property type="term" value="P:chromosome organization"/>
    <property type="evidence" value="ECO:0007669"/>
    <property type="project" value="InterPro"/>
</dbReference>
<dbReference type="Pfam" id="PF19060">
    <property type="entry name" value="DVNP"/>
    <property type="match status" value="1"/>
</dbReference>
<evidence type="ECO:0000313" key="1">
    <source>
        <dbReference type="EMBL" id="AAR26862.1"/>
    </source>
</evidence>
<proteinExistence type="predicted"/>
<name>Q6XM49_9PHYC</name>
<dbReference type="KEGG" id="vg:41332310"/>